<dbReference type="RefSeq" id="WP_141401208.1">
    <property type="nucleotide sequence ID" value="NZ_OBEL01000001.1"/>
</dbReference>
<accession>A0A285NHN3</accession>
<dbReference type="Pfam" id="PF00571">
    <property type="entry name" value="CBS"/>
    <property type="match status" value="2"/>
</dbReference>
<dbReference type="SUPFAM" id="SSF54631">
    <property type="entry name" value="CBS-domain pair"/>
    <property type="match status" value="1"/>
</dbReference>
<dbReference type="PANTHER" id="PTHR43080">
    <property type="entry name" value="CBS DOMAIN-CONTAINING PROTEIN CBSX3, MITOCHONDRIAL"/>
    <property type="match status" value="1"/>
</dbReference>
<feature type="domain" description="CBS" evidence="4">
    <location>
        <begin position="114"/>
        <end position="169"/>
    </location>
</feature>
<reference evidence="5 6" key="1">
    <citation type="submission" date="2017-09" db="EMBL/GenBank/DDBJ databases">
        <authorList>
            <person name="Ehlers B."/>
            <person name="Leendertz F.H."/>
        </authorList>
    </citation>
    <scope>NUCLEOTIDE SEQUENCE [LARGE SCALE GENOMIC DNA]</scope>
    <source>
        <strain evidence="5 6">DSM 18289</strain>
    </source>
</reference>
<dbReference type="CDD" id="cd04623">
    <property type="entry name" value="CBS_pair_bac_euk"/>
    <property type="match status" value="1"/>
</dbReference>
<dbReference type="OrthoDB" id="9807125at2"/>
<feature type="compositionally biased region" description="Basic and acidic residues" evidence="3">
    <location>
        <begin position="10"/>
        <end position="20"/>
    </location>
</feature>
<protein>
    <submittedName>
        <fullName evidence="5">CBS domain-containing protein</fullName>
    </submittedName>
</protein>
<evidence type="ECO:0000313" key="5">
    <source>
        <dbReference type="EMBL" id="SNZ08768.1"/>
    </source>
</evidence>
<dbReference type="SMART" id="SM00116">
    <property type="entry name" value="CBS"/>
    <property type="match status" value="2"/>
</dbReference>
<evidence type="ECO:0000256" key="3">
    <source>
        <dbReference type="SAM" id="MobiDB-lite"/>
    </source>
</evidence>
<dbReference type="InterPro" id="IPR044725">
    <property type="entry name" value="CBSX3_CBS_dom"/>
</dbReference>
<dbReference type="EMBL" id="OBEL01000001">
    <property type="protein sequence ID" value="SNZ08768.1"/>
    <property type="molecule type" value="Genomic_DNA"/>
</dbReference>
<dbReference type="Gene3D" id="3.10.580.10">
    <property type="entry name" value="CBS-domain"/>
    <property type="match status" value="1"/>
</dbReference>
<dbReference type="InterPro" id="IPR000644">
    <property type="entry name" value="CBS_dom"/>
</dbReference>
<dbReference type="Proteomes" id="UP000219439">
    <property type="component" value="Unassembled WGS sequence"/>
</dbReference>
<evidence type="ECO:0000256" key="2">
    <source>
        <dbReference type="PROSITE-ProRule" id="PRU00703"/>
    </source>
</evidence>
<evidence type="ECO:0000256" key="1">
    <source>
        <dbReference type="ARBA" id="ARBA00023122"/>
    </source>
</evidence>
<gene>
    <name evidence="5" type="ORF">SAMN06265368_1804</name>
</gene>
<keyword evidence="1 2" id="KW-0129">CBS domain</keyword>
<proteinExistence type="predicted"/>
<keyword evidence="6" id="KW-1185">Reference proteome</keyword>
<dbReference type="AlphaFoldDB" id="A0A285NHN3"/>
<feature type="region of interest" description="Disordered" evidence="3">
    <location>
        <begin position="1"/>
        <end position="23"/>
    </location>
</feature>
<dbReference type="PANTHER" id="PTHR43080:SF2">
    <property type="entry name" value="CBS DOMAIN-CONTAINING PROTEIN"/>
    <property type="match status" value="1"/>
</dbReference>
<name>A0A285NHN3_9HYPH</name>
<dbReference type="InterPro" id="IPR046342">
    <property type="entry name" value="CBS_dom_sf"/>
</dbReference>
<feature type="domain" description="CBS" evidence="4">
    <location>
        <begin position="41"/>
        <end position="100"/>
    </location>
</feature>
<sequence length="180" mass="19595">MAPISYQGPRAHEKEQESHSQDPTLAFEKAKSQTTVAHILDDKGVTVYTITETTSIAAACADLSIKRIGVLPVIDGQGNLVGVLSERDIIRSMSNCDGEEGVQALMADQVQNIMTPAPITCTPDDKVSTIMEIMTEKRFRHMPVLQGGMLCGLVSITDLVNSRLIELELETLKIKQLMVG</sequence>
<organism evidence="5 6">
    <name type="scientific">Cohaesibacter gelatinilyticus</name>
    <dbReference type="NCBI Taxonomy" id="372072"/>
    <lineage>
        <taxon>Bacteria</taxon>
        <taxon>Pseudomonadati</taxon>
        <taxon>Pseudomonadota</taxon>
        <taxon>Alphaproteobacteria</taxon>
        <taxon>Hyphomicrobiales</taxon>
        <taxon>Cohaesibacteraceae</taxon>
    </lineage>
</organism>
<dbReference type="InterPro" id="IPR051257">
    <property type="entry name" value="Diverse_CBS-Domain"/>
</dbReference>
<evidence type="ECO:0000259" key="4">
    <source>
        <dbReference type="PROSITE" id="PS51371"/>
    </source>
</evidence>
<dbReference type="PROSITE" id="PS51371">
    <property type="entry name" value="CBS"/>
    <property type="match status" value="2"/>
</dbReference>
<evidence type="ECO:0000313" key="6">
    <source>
        <dbReference type="Proteomes" id="UP000219439"/>
    </source>
</evidence>